<organism evidence="1 2">
    <name type="scientific">Helicoverpa armigera granulovirus</name>
    <dbReference type="NCBI Taxonomy" id="489830"/>
    <lineage>
        <taxon>Viruses</taxon>
        <taxon>Viruses incertae sedis</taxon>
        <taxon>Naldaviricetes</taxon>
        <taxon>Lefavirales</taxon>
        <taxon>Baculoviridae</taxon>
        <taxon>Betabaculovirus</taxon>
        <taxon>Betabaculovirus helarmigerae</taxon>
    </lineage>
</organism>
<reference evidence="1 2" key="1">
    <citation type="journal article" date="2008" name="Virus Genes">
        <title>Genomic sequence analysis of a granulovirus isolated from the Old World bollworm, Helicoverpa armigera.</title>
        <authorList>
            <person name="Harrison R.L."/>
            <person name="Popham H.J."/>
        </authorList>
    </citation>
    <scope>NUCLEOTIDE SEQUENCE [LARGE SCALE GENOMIC DNA]</scope>
</reference>
<name>A9YMJ9_9BBAC</name>
<evidence type="ECO:0000313" key="2">
    <source>
        <dbReference type="Proteomes" id="UP000203266"/>
    </source>
</evidence>
<accession>A9YMJ9</accession>
<dbReference type="RefSeq" id="YP_001648989.1">
    <property type="nucleotide sequence ID" value="NC_010240.1"/>
</dbReference>
<keyword evidence="2" id="KW-1185">Reference proteome</keyword>
<dbReference type="KEGG" id="vg:10973691"/>
<dbReference type="Proteomes" id="UP000203266">
    <property type="component" value="Segment"/>
</dbReference>
<proteinExistence type="predicted"/>
<evidence type="ECO:0000313" key="1">
    <source>
        <dbReference type="EMBL" id="ABY47698.1"/>
    </source>
</evidence>
<dbReference type="EMBL" id="EU255577">
    <property type="protein sequence ID" value="ABY47698.1"/>
    <property type="molecule type" value="Genomic_DNA"/>
</dbReference>
<protein>
    <submittedName>
        <fullName evidence="1">Uncharacterized protein</fullName>
    </submittedName>
</protein>
<dbReference type="GeneID" id="10973691"/>
<dbReference type="OrthoDB" id="25918at10239"/>
<sequence>MNTITEPNVSLDYEEQKKWTKICELYTYMSRVEDMDDEQLRMVQVLCEGFVGLMDETNKNIVLLNLLDLLQPYVNRSKSYKIEDEY</sequence>